<dbReference type="Gene3D" id="2.60.120.430">
    <property type="entry name" value="Galactose-binding lectin"/>
    <property type="match status" value="1"/>
</dbReference>
<keyword evidence="7" id="KW-0547">Nucleotide-binding</keyword>
<accession>A0A540MWG1</accession>
<evidence type="ECO:0000256" key="11">
    <source>
        <dbReference type="ARBA" id="ARBA00047899"/>
    </source>
</evidence>
<evidence type="ECO:0000256" key="13">
    <source>
        <dbReference type="SAM" id="Phobius"/>
    </source>
</evidence>
<evidence type="ECO:0000256" key="2">
    <source>
        <dbReference type="ARBA" id="ARBA00012513"/>
    </source>
</evidence>
<dbReference type="Gene3D" id="3.30.200.20">
    <property type="entry name" value="Phosphorylase Kinase, domain 1"/>
    <property type="match status" value="1"/>
</dbReference>
<dbReference type="GO" id="GO:0005524">
    <property type="term" value="F:ATP binding"/>
    <property type="evidence" value="ECO:0007669"/>
    <property type="project" value="UniProtKB-KW"/>
</dbReference>
<dbReference type="EMBL" id="VIEB01000161">
    <property type="protein sequence ID" value="TQE03118.1"/>
    <property type="molecule type" value="Genomic_DNA"/>
</dbReference>
<evidence type="ECO:0000256" key="5">
    <source>
        <dbReference type="ARBA" id="ARBA00022679"/>
    </source>
</evidence>
<keyword evidence="9" id="KW-0675">Receptor</keyword>
<dbReference type="InterPro" id="IPR051824">
    <property type="entry name" value="LRR_Rcpt-Like_S/T_Kinase"/>
</dbReference>
<dbReference type="InterPro" id="IPR011009">
    <property type="entry name" value="Kinase-like_dom_sf"/>
</dbReference>
<sequence length="297" mass="32398">MFFKYSVFKNGKTYKSLGRRIFDIYIQGKLVKKDFNIMDEAGVFGDVVIKNFTAPVTNNTLEIRFYWAGKGTTAIPVKGVYGPLISVISVDPNFDPPPKPGGSGLPVGAVVGIVVGAVFMILLIFGILWKRGLLGQQKTLEDDLKGVDLQTGKFTFKQLKDATSNLNKANKIGEGGFGSVYKARLLKQQGNLMDLVDPRLGSDFNKEEMIVAINVALLCCNVTSTARPTMSSVVSMLEGKAVVQELVSDPKAESIEIDAMRKHFQSSFGRGTSEKWIKMDQSTEGPWTASSASAHDL</sequence>
<keyword evidence="3" id="KW-0723">Serine/threonine-protein kinase</keyword>
<keyword evidence="16" id="KW-1185">Reference proteome</keyword>
<dbReference type="InterPro" id="IPR021720">
    <property type="entry name" value="Malectin_dom"/>
</dbReference>
<dbReference type="Proteomes" id="UP000315295">
    <property type="component" value="Unassembled WGS sequence"/>
</dbReference>
<keyword evidence="13" id="KW-0812">Transmembrane</keyword>
<feature type="domain" description="Malectin" evidence="14">
    <location>
        <begin position="14"/>
        <end position="87"/>
    </location>
</feature>
<dbReference type="GO" id="GO:0004674">
    <property type="term" value="F:protein serine/threonine kinase activity"/>
    <property type="evidence" value="ECO:0007669"/>
    <property type="project" value="UniProtKB-KW"/>
</dbReference>
<reference evidence="15 16" key="1">
    <citation type="journal article" date="2019" name="G3 (Bethesda)">
        <title>Sequencing of a Wild Apple (Malus baccata) Genome Unravels the Differences Between Cultivated and Wild Apple Species Regarding Disease Resistance and Cold Tolerance.</title>
        <authorList>
            <person name="Chen X."/>
        </authorList>
    </citation>
    <scope>NUCLEOTIDE SEQUENCE [LARGE SCALE GENOMIC DNA]</scope>
    <source>
        <strain evidence="16">cv. Shandingzi</strain>
        <tissue evidence="15">Leaves</tissue>
    </source>
</reference>
<evidence type="ECO:0000256" key="12">
    <source>
        <dbReference type="ARBA" id="ARBA00048679"/>
    </source>
</evidence>
<dbReference type="Pfam" id="PF11721">
    <property type="entry name" value="Malectin"/>
    <property type="match status" value="1"/>
</dbReference>
<name>A0A540MWG1_MALBA</name>
<protein>
    <recommendedName>
        <fullName evidence="2">non-specific serine/threonine protein kinase</fullName>
        <ecNumber evidence="2">2.7.11.1</ecNumber>
    </recommendedName>
</protein>
<comment type="catalytic activity">
    <reaction evidence="12">
        <text>L-seryl-[protein] + ATP = O-phospho-L-seryl-[protein] + ADP + H(+)</text>
        <dbReference type="Rhea" id="RHEA:17989"/>
        <dbReference type="Rhea" id="RHEA-COMP:9863"/>
        <dbReference type="Rhea" id="RHEA-COMP:11604"/>
        <dbReference type="ChEBI" id="CHEBI:15378"/>
        <dbReference type="ChEBI" id="CHEBI:29999"/>
        <dbReference type="ChEBI" id="CHEBI:30616"/>
        <dbReference type="ChEBI" id="CHEBI:83421"/>
        <dbReference type="ChEBI" id="CHEBI:456216"/>
        <dbReference type="EC" id="2.7.11.1"/>
    </reaction>
</comment>
<dbReference type="STRING" id="106549.A0A540MWG1"/>
<evidence type="ECO:0000256" key="8">
    <source>
        <dbReference type="ARBA" id="ARBA00022840"/>
    </source>
</evidence>
<dbReference type="PANTHER" id="PTHR48006:SF81">
    <property type="entry name" value="PROTEIN KINASE DOMAIN-CONTAINING PROTEIN"/>
    <property type="match status" value="1"/>
</dbReference>
<comment type="catalytic activity">
    <reaction evidence="11">
        <text>L-threonyl-[protein] + ATP = O-phospho-L-threonyl-[protein] + ADP + H(+)</text>
        <dbReference type="Rhea" id="RHEA:46608"/>
        <dbReference type="Rhea" id="RHEA-COMP:11060"/>
        <dbReference type="Rhea" id="RHEA-COMP:11605"/>
        <dbReference type="ChEBI" id="CHEBI:15378"/>
        <dbReference type="ChEBI" id="CHEBI:30013"/>
        <dbReference type="ChEBI" id="CHEBI:30616"/>
        <dbReference type="ChEBI" id="CHEBI:61977"/>
        <dbReference type="ChEBI" id="CHEBI:456216"/>
        <dbReference type="EC" id="2.7.11.1"/>
    </reaction>
</comment>
<keyword evidence="8" id="KW-0067">ATP-binding</keyword>
<keyword evidence="6" id="KW-0732">Signal</keyword>
<evidence type="ECO:0000256" key="4">
    <source>
        <dbReference type="ARBA" id="ARBA00022553"/>
    </source>
</evidence>
<evidence type="ECO:0000256" key="6">
    <source>
        <dbReference type="ARBA" id="ARBA00022729"/>
    </source>
</evidence>
<evidence type="ECO:0000313" key="16">
    <source>
        <dbReference type="Proteomes" id="UP000315295"/>
    </source>
</evidence>
<evidence type="ECO:0000256" key="1">
    <source>
        <dbReference type="ARBA" id="ARBA00004479"/>
    </source>
</evidence>
<comment type="caution">
    <text evidence="15">The sequence shown here is derived from an EMBL/GenBank/DDBJ whole genome shotgun (WGS) entry which is preliminary data.</text>
</comment>
<comment type="subcellular location">
    <subcellularLocation>
        <location evidence="1">Membrane</location>
        <topology evidence="1">Single-pass type I membrane protein</topology>
    </subcellularLocation>
</comment>
<keyword evidence="13" id="KW-1133">Transmembrane helix</keyword>
<dbReference type="EC" id="2.7.11.1" evidence="2"/>
<evidence type="ECO:0000256" key="3">
    <source>
        <dbReference type="ARBA" id="ARBA00022527"/>
    </source>
</evidence>
<evidence type="ECO:0000259" key="14">
    <source>
        <dbReference type="Pfam" id="PF11721"/>
    </source>
</evidence>
<evidence type="ECO:0000256" key="9">
    <source>
        <dbReference type="ARBA" id="ARBA00023170"/>
    </source>
</evidence>
<keyword evidence="4" id="KW-0597">Phosphoprotein</keyword>
<dbReference type="AlphaFoldDB" id="A0A540MWG1"/>
<dbReference type="SUPFAM" id="SSF56112">
    <property type="entry name" value="Protein kinase-like (PK-like)"/>
    <property type="match status" value="1"/>
</dbReference>
<feature type="transmembrane region" description="Helical" evidence="13">
    <location>
        <begin position="105"/>
        <end position="129"/>
    </location>
</feature>
<dbReference type="GO" id="GO:0016020">
    <property type="term" value="C:membrane"/>
    <property type="evidence" value="ECO:0007669"/>
    <property type="project" value="UniProtKB-SubCell"/>
</dbReference>
<organism evidence="15 16">
    <name type="scientific">Malus baccata</name>
    <name type="common">Siberian crab apple</name>
    <name type="synonym">Pyrus baccata</name>
    <dbReference type="NCBI Taxonomy" id="106549"/>
    <lineage>
        <taxon>Eukaryota</taxon>
        <taxon>Viridiplantae</taxon>
        <taxon>Streptophyta</taxon>
        <taxon>Embryophyta</taxon>
        <taxon>Tracheophyta</taxon>
        <taxon>Spermatophyta</taxon>
        <taxon>Magnoliopsida</taxon>
        <taxon>eudicotyledons</taxon>
        <taxon>Gunneridae</taxon>
        <taxon>Pentapetalae</taxon>
        <taxon>rosids</taxon>
        <taxon>fabids</taxon>
        <taxon>Rosales</taxon>
        <taxon>Rosaceae</taxon>
        <taxon>Amygdaloideae</taxon>
        <taxon>Maleae</taxon>
        <taxon>Malus</taxon>
    </lineage>
</organism>
<keyword evidence="3" id="KW-0418">Kinase</keyword>
<keyword evidence="10" id="KW-0325">Glycoprotein</keyword>
<evidence type="ECO:0000256" key="10">
    <source>
        <dbReference type="ARBA" id="ARBA00023180"/>
    </source>
</evidence>
<keyword evidence="5" id="KW-0808">Transferase</keyword>
<evidence type="ECO:0000313" key="15">
    <source>
        <dbReference type="EMBL" id="TQE03118.1"/>
    </source>
</evidence>
<gene>
    <name evidence="15" type="ORF">C1H46_011289</name>
</gene>
<dbReference type="PANTHER" id="PTHR48006">
    <property type="entry name" value="LEUCINE-RICH REPEAT-CONTAINING PROTEIN DDB_G0281931-RELATED"/>
    <property type="match status" value="1"/>
</dbReference>
<evidence type="ECO:0000256" key="7">
    <source>
        <dbReference type="ARBA" id="ARBA00022741"/>
    </source>
</evidence>
<proteinExistence type="predicted"/>
<keyword evidence="13" id="KW-0472">Membrane</keyword>